<proteinExistence type="predicted"/>
<protein>
    <submittedName>
        <fullName evidence="1">Uncharacterized protein</fullName>
    </submittedName>
</protein>
<dbReference type="EMBL" id="KZ678134">
    <property type="protein sequence ID" value="PSN68459.1"/>
    <property type="molecule type" value="Genomic_DNA"/>
</dbReference>
<reference evidence="1 2" key="1">
    <citation type="journal article" date="2018" name="Front. Microbiol.">
        <title>Genome-Wide Analysis of Corynespora cassiicola Leaf Fall Disease Putative Effectors.</title>
        <authorList>
            <person name="Lopez D."/>
            <person name="Ribeiro S."/>
            <person name="Label P."/>
            <person name="Fumanal B."/>
            <person name="Venisse J.S."/>
            <person name="Kohler A."/>
            <person name="de Oliveira R.R."/>
            <person name="Labutti K."/>
            <person name="Lipzen A."/>
            <person name="Lail K."/>
            <person name="Bauer D."/>
            <person name="Ohm R.A."/>
            <person name="Barry K.W."/>
            <person name="Spatafora J."/>
            <person name="Grigoriev I.V."/>
            <person name="Martin F.M."/>
            <person name="Pujade-Renaud V."/>
        </authorList>
    </citation>
    <scope>NUCLEOTIDE SEQUENCE [LARGE SCALE GENOMIC DNA]</scope>
    <source>
        <strain evidence="1 2">Philippines</strain>
    </source>
</reference>
<accession>A0A2T2NSV1</accession>
<dbReference type="AlphaFoldDB" id="A0A2T2NSV1"/>
<sequence length="413" mass="44472">MDWELLLEPSVLTTFVLDTDHQVDNENPASAPNPTCIVHNNQNYNQNCAAHSASQDELLTPTPLFDVSSNSTTFVSSIPATSTYTGYNGSPMPISSTGPTFASSIPATSTYTGYNGSPMPISSTGPTFASSIPTTSTYTGYNGSPIPVSCTSSDHVAGRNTSAASTLLPLPDSESEEHDEQLTDFAFWADKMAPLNVQFTKHLQSIPRVSPDSSHYSNGHTTILPPSGSHNSDTTFQLSESLINILSGMCSQLPPMHASATANEDCSTTFLSLDEASYLLIFSTYLRFLETQDAVYRYLLACLVHKHETATTGSCFYLPKLTIGSFALAMTSKTRPLLFVNLMESMLARAKNFIHRLASVKGTSGNNSNAECFSSLSPIVEPTFALQAIQTREAAVLNLIGRIKEILAQSKST</sequence>
<evidence type="ECO:0000313" key="1">
    <source>
        <dbReference type="EMBL" id="PSN68459.1"/>
    </source>
</evidence>
<name>A0A2T2NSV1_CORCC</name>
<evidence type="ECO:0000313" key="2">
    <source>
        <dbReference type="Proteomes" id="UP000240883"/>
    </source>
</evidence>
<dbReference type="Proteomes" id="UP000240883">
    <property type="component" value="Unassembled WGS sequence"/>
</dbReference>
<dbReference type="OrthoDB" id="4330117at2759"/>
<keyword evidence="2" id="KW-1185">Reference proteome</keyword>
<organism evidence="1 2">
    <name type="scientific">Corynespora cassiicola Philippines</name>
    <dbReference type="NCBI Taxonomy" id="1448308"/>
    <lineage>
        <taxon>Eukaryota</taxon>
        <taxon>Fungi</taxon>
        <taxon>Dikarya</taxon>
        <taxon>Ascomycota</taxon>
        <taxon>Pezizomycotina</taxon>
        <taxon>Dothideomycetes</taxon>
        <taxon>Pleosporomycetidae</taxon>
        <taxon>Pleosporales</taxon>
        <taxon>Corynesporascaceae</taxon>
        <taxon>Corynespora</taxon>
    </lineage>
</organism>
<gene>
    <name evidence="1" type="ORF">BS50DRAFT_573364</name>
</gene>
<dbReference type="STRING" id="1448308.A0A2T2NSV1"/>